<dbReference type="EMBL" id="SWJQ01000372">
    <property type="protein sequence ID" value="TRZ15327.1"/>
    <property type="molecule type" value="Genomic_DNA"/>
</dbReference>
<reference evidence="1" key="1">
    <citation type="submission" date="2019-04" db="EMBL/GenBank/DDBJ databases">
        <title>Genome assembly of Zosterops borbonicus 15179.</title>
        <authorList>
            <person name="Leroy T."/>
            <person name="Anselmetti Y."/>
            <person name="Tilak M.-K."/>
            <person name="Nabholz B."/>
        </authorList>
    </citation>
    <scope>NUCLEOTIDE SEQUENCE</scope>
    <source>
        <strain evidence="1">HGM_15179</strain>
        <tissue evidence="1">Muscle</tissue>
    </source>
</reference>
<dbReference type="AlphaFoldDB" id="A0A8K1GBG0"/>
<dbReference type="Proteomes" id="UP000796761">
    <property type="component" value="Unassembled WGS sequence"/>
</dbReference>
<evidence type="ECO:0000313" key="2">
    <source>
        <dbReference type="Proteomes" id="UP000796761"/>
    </source>
</evidence>
<sequence>MLMVFYGNSRMQGWVLVSSTFIRKQPVGQSHGENEKPLQKKLQPSSAIPVLQWKKDPQALLVSEMG</sequence>
<proteinExistence type="predicted"/>
<comment type="caution">
    <text evidence="1">The sequence shown here is derived from an EMBL/GenBank/DDBJ whole genome shotgun (WGS) entry which is preliminary data.</text>
</comment>
<organism evidence="1 2">
    <name type="scientific">Zosterops borbonicus</name>
    <dbReference type="NCBI Taxonomy" id="364589"/>
    <lineage>
        <taxon>Eukaryota</taxon>
        <taxon>Metazoa</taxon>
        <taxon>Chordata</taxon>
        <taxon>Craniata</taxon>
        <taxon>Vertebrata</taxon>
        <taxon>Euteleostomi</taxon>
        <taxon>Archelosauria</taxon>
        <taxon>Archosauria</taxon>
        <taxon>Dinosauria</taxon>
        <taxon>Saurischia</taxon>
        <taxon>Theropoda</taxon>
        <taxon>Coelurosauria</taxon>
        <taxon>Aves</taxon>
        <taxon>Neognathae</taxon>
        <taxon>Neoaves</taxon>
        <taxon>Telluraves</taxon>
        <taxon>Australaves</taxon>
        <taxon>Passeriformes</taxon>
        <taxon>Sylvioidea</taxon>
        <taxon>Zosteropidae</taxon>
        <taxon>Zosterops</taxon>
    </lineage>
</organism>
<keyword evidence="2" id="KW-1185">Reference proteome</keyword>
<protein>
    <submittedName>
        <fullName evidence="1">Uncharacterized protein</fullName>
    </submittedName>
</protein>
<gene>
    <name evidence="1" type="ORF">HGM15179_011779</name>
</gene>
<name>A0A8K1GBG0_9PASS</name>
<evidence type="ECO:0000313" key="1">
    <source>
        <dbReference type="EMBL" id="TRZ15327.1"/>
    </source>
</evidence>
<accession>A0A8K1GBG0</accession>